<dbReference type="InterPro" id="IPR050490">
    <property type="entry name" value="Bact_solute-bd_prot1"/>
</dbReference>
<evidence type="ECO:0000313" key="3">
    <source>
        <dbReference type="EMBL" id="PWU69763.1"/>
    </source>
</evidence>
<proteinExistence type="predicted"/>
<protein>
    <submittedName>
        <fullName evidence="3">ABC transporter substrate-binding protein</fullName>
    </submittedName>
</protein>
<feature type="chain" id="PRO_5039084007" evidence="2">
    <location>
        <begin position="20"/>
        <end position="564"/>
    </location>
</feature>
<keyword evidence="2" id="KW-0732">Signal</keyword>
<dbReference type="Pfam" id="PF01547">
    <property type="entry name" value="SBP_bac_1"/>
    <property type="match status" value="1"/>
</dbReference>
<dbReference type="PANTHER" id="PTHR43649">
    <property type="entry name" value="ARABINOSE-BINDING PROTEIN-RELATED"/>
    <property type="match status" value="1"/>
</dbReference>
<evidence type="ECO:0000256" key="1">
    <source>
        <dbReference type="SAM" id="MobiDB-lite"/>
    </source>
</evidence>
<dbReference type="EMBL" id="QGTD01000004">
    <property type="protein sequence ID" value="PWU69763.1"/>
    <property type="molecule type" value="Genomic_DNA"/>
</dbReference>
<sequence length="564" mass="62366">MRRKFLGVFIIFLSLFLVACTGDSKESSSEEGSGEQPGTTGDMDPFGKYEEPITIAIGQEVDPTDTSLQDGDTPLDNQYTRHVKEHLNIDVEHAFTASPANYDQKVSLAIASNDLPDAMVVGPVELRQMVEADQIADLTKVYENYASPAIKEIIDSSEGVALENATFDGKIMAIPNSQAGADGVHNLWIRKDWLDKLGLEPPKTVEDLKAVAKAFVEQDPDGNGSDDTIGLAGPDTSNKLYANFLESTNNLYGFDGIFSALHAYPGYWIEGDDGQPVYGSILPETKEALAVLRDMYSEGLIDPEMGVREDSGESIISGNTGMFFGPFWMPYGPLTDAITNNPDANWQSYALPLDANGEYTPHLSTTTTQYVVVRKGYEHPEAAMKILNNLLAHESEFDPSIGGPGYYPLRLVYAPADEMEVTTIALREVLAGTKEPEDYYNMPAYKLLKSDVDQIHEVKLEPYDNTDIQYWDPDANLGYWTRAYSALVGTAPLVDTEIKGVKSLIYSQTKTMEDRWVNLKKLEEETFMKIIIGTEPLDAFDQFVENWKSQGGEQITDEVAEIAQ</sequence>
<accession>A0A317L2M3</accession>
<evidence type="ECO:0000256" key="2">
    <source>
        <dbReference type="SAM" id="SignalP"/>
    </source>
</evidence>
<keyword evidence="4" id="KW-1185">Reference proteome</keyword>
<feature type="region of interest" description="Disordered" evidence="1">
    <location>
        <begin position="24"/>
        <end position="47"/>
    </location>
</feature>
<reference evidence="3 4" key="1">
    <citation type="submission" date="2018-05" db="EMBL/GenBank/DDBJ databases">
        <title>Genomic analysis of Gracilibacillus dipsosauri DD1 reveals novel features of a salt-tolerant amylase.</title>
        <authorList>
            <person name="Deutch C.E."/>
            <person name="Yang S."/>
        </authorList>
    </citation>
    <scope>NUCLEOTIDE SEQUENCE [LARGE SCALE GENOMIC DNA]</scope>
    <source>
        <strain evidence="3 4">DD1</strain>
    </source>
</reference>
<evidence type="ECO:0000313" key="4">
    <source>
        <dbReference type="Proteomes" id="UP000245624"/>
    </source>
</evidence>
<dbReference type="SUPFAM" id="SSF53850">
    <property type="entry name" value="Periplasmic binding protein-like II"/>
    <property type="match status" value="1"/>
</dbReference>
<organism evidence="3 4">
    <name type="scientific">Gracilibacillus dipsosauri</name>
    <dbReference type="NCBI Taxonomy" id="178340"/>
    <lineage>
        <taxon>Bacteria</taxon>
        <taxon>Bacillati</taxon>
        <taxon>Bacillota</taxon>
        <taxon>Bacilli</taxon>
        <taxon>Bacillales</taxon>
        <taxon>Bacillaceae</taxon>
        <taxon>Gracilibacillus</taxon>
    </lineage>
</organism>
<dbReference type="PROSITE" id="PS51257">
    <property type="entry name" value="PROKAR_LIPOPROTEIN"/>
    <property type="match status" value="1"/>
</dbReference>
<dbReference type="AlphaFoldDB" id="A0A317L2M3"/>
<dbReference type="RefSeq" id="WP_054788313.1">
    <property type="nucleotide sequence ID" value="NZ_QGTD01000004.1"/>
</dbReference>
<gene>
    <name evidence="3" type="ORF">DLJ74_02200</name>
</gene>
<comment type="caution">
    <text evidence="3">The sequence shown here is derived from an EMBL/GenBank/DDBJ whole genome shotgun (WGS) entry which is preliminary data.</text>
</comment>
<dbReference type="PANTHER" id="PTHR43649:SF12">
    <property type="entry name" value="DIACETYLCHITOBIOSE BINDING PROTEIN DASA"/>
    <property type="match status" value="1"/>
</dbReference>
<feature type="signal peptide" evidence="2">
    <location>
        <begin position="1"/>
        <end position="19"/>
    </location>
</feature>
<dbReference type="OrthoDB" id="9787283at2"/>
<dbReference type="CDD" id="cd13580">
    <property type="entry name" value="PBP2_AlgQ_like_1"/>
    <property type="match status" value="1"/>
</dbReference>
<name>A0A317L2M3_9BACI</name>
<dbReference type="InterPro" id="IPR006059">
    <property type="entry name" value="SBP"/>
</dbReference>
<dbReference type="Gene3D" id="3.40.190.10">
    <property type="entry name" value="Periplasmic binding protein-like II"/>
    <property type="match status" value="2"/>
</dbReference>
<dbReference type="Proteomes" id="UP000245624">
    <property type="component" value="Unassembled WGS sequence"/>
</dbReference>